<keyword evidence="1" id="KW-1133">Transmembrane helix</keyword>
<feature type="transmembrane region" description="Helical" evidence="1">
    <location>
        <begin position="192"/>
        <end position="219"/>
    </location>
</feature>
<keyword evidence="1" id="KW-0472">Membrane</keyword>
<dbReference type="AlphaFoldDB" id="A0A1H2LN32"/>
<proteinExistence type="predicted"/>
<keyword evidence="1" id="KW-0812">Transmembrane</keyword>
<feature type="signal peptide" evidence="2">
    <location>
        <begin position="1"/>
        <end position="44"/>
    </location>
</feature>
<evidence type="ECO:0000256" key="2">
    <source>
        <dbReference type="SAM" id="SignalP"/>
    </source>
</evidence>
<feature type="transmembrane region" description="Helical" evidence="1">
    <location>
        <begin position="231"/>
        <end position="255"/>
    </location>
</feature>
<dbReference type="EMBL" id="FNLM01000036">
    <property type="protein sequence ID" value="SDU82430.1"/>
    <property type="molecule type" value="Genomic_DNA"/>
</dbReference>
<accession>A0A1H2LN32</accession>
<dbReference type="Proteomes" id="UP000183180">
    <property type="component" value="Unassembled WGS sequence"/>
</dbReference>
<protein>
    <submittedName>
        <fullName evidence="3">Uncharacterized protein</fullName>
    </submittedName>
</protein>
<reference evidence="3 4" key="1">
    <citation type="submission" date="2016-10" db="EMBL/GenBank/DDBJ databases">
        <authorList>
            <person name="de Groot N.N."/>
        </authorList>
    </citation>
    <scope>NUCLEOTIDE SEQUENCE [LARGE SCALE GENOMIC DNA]</scope>
    <source>
        <strain evidence="3 4">DSM 44215</strain>
    </source>
</reference>
<evidence type="ECO:0000256" key="1">
    <source>
        <dbReference type="SAM" id="Phobius"/>
    </source>
</evidence>
<evidence type="ECO:0000313" key="4">
    <source>
        <dbReference type="Proteomes" id="UP000183180"/>
    </source>
</evidence>
<gene>
    <name evidence="3" type="ORF">SAMN04488548_136632</name>
</gene>
<keyword evidence="2" id="KW-0732">Signal</keyword>
<sequence>MSRSRTSTELRRTRFQGLRVRRPAVAMLGCAMAASFAVTVPAHAAAPAAGPPTPGIATVGIPTMALPAGTLPDLRPVSQVVLSKTSAPEQGSVVTSSWPRVMAGDTAIRPTPLGPARRVADRTAATGDIVRIGNLELSRPRAVSKQLAADITAGSGELVAGISDVLRSNGVSTARADKVAEQMVGDAAVGGVIGVGVAAPLALAVGGVVGGGLGLLLTLPLWPTGLVFGPLIGTAVVATLVALPAVAAGVAIGAAHGYDKGWKVPLDRKPAKRPQPTSVSLDRAPVRVAPPVPATAIKLLTPVPTVKQVAPSPAVERVTPTPAVKQVAPSQPARRDAVPCTWARMAEVALQGGAIGSC</sequence>
<evidence type="ECO:0000313" key="3">
    <source>
        <dbReference type="EMBL" id="SDU82430.1"/>
    </source>
</evidence>
<feature type="chain" id="PRO_5010325242" evidence="2">
    <location>
        <begin position="45"/>
        <end position="358"/>
    </location>
</feature>
<dbReference type="STRING" id="158898.SAMN04488548_136632"/>
<name>A0A1H2LN32_9ACTN</name>
<organism evidence="3 4">
    <name type="scientific">Gordonia westfalica</name>
    <dbReference type="NCBI Taxonomy" id="158898"/>
    <lineage>
        <taxon>Bacteria</taxon>
        <taxon>Bacillati</taxon>
        <taxon>Actinomycetota</taxon>
        <taxon>Actinomycetes</taxon>
        <taxon>Mycobacteriales</taxon>
        <taxon>Gordoniaceae</taxon>
        <taxon>Gordonia</taxon>
    </lineage>
</organism>